<dbReference type="GO" id="GO:0072330">
    <property type="term" value="P:monocarboxylic acid biosynthetic process"/>
    <property type="evidence" value="ECO:0007669"/>
    <property type="project" value="UniProtKB-ARBA"/>
</dbReference>
<dbReference type="Gene3D" id="3.40.50.980">
    <property type="match status" value="6"/>
</dbReference>
<evidence type="ECO:0000256" key="1">
    <source>
        <dbReference type="ARBA" id="ARBA00001957"/>
    </source>
</evidence>
<evidence type="ECO:0000259" key="7">
    <source>
        <dbReference type="PROSITE" id="PS50075"/>
    </source>
</evidence>
<dbReference type="InterPro" id="IPR025110">
    <property type="entry name" value="AMP-bd_C"/>
</dbReference>
<dbReference type="GO" id="GO:0009403">
    <property type="term" value="P:toxin biosynthetic process"/>
    <property type="evidence" value="ECO:0007669"/>
    <property type="project" value="UniProtKB-ARBA"/>
</dbReference>
<dbReference type="SUPFAM" id="SSF56801">
    <property type="entry name" value="Acetyl-CoA synthetase-like"/>
    <property type="match status" value="4"/>
</dbReference>
<dbReference type="GO" id="GO:0043041">
    <property type="term" value="P:amino acid activation for nonribosomal peptide biosynthetic process"/>
    <property type="evidence" value="ECO:0007669"/>
    <property type="project" value="TreeGrafter"/>
</dbReference>
<feature type="non-terminal residue" evidence="8">
    <location>
        <position position="3379"/>
    </location>
</feature>
<keyword evidence="3" id="KW-0596">Phosphopantetheine</keyword>
<feature type="domain" description="Carrier" evidence="7">
    <location>
        <begin position="1187"/>
        <end position="1262"/>
    </location>
</feature>
<dbReference type="Pfam" id="PF00550">
    <property type="entry name" value="PP-binding"/>
    <property type="match status" value="3"/>
</dbReference>
<dbReference type="FunFam" id="3.40.50.12780:FF:000012">
    <property type="entry name" value="Non-ribosomal peptide synthetase"/>
    <property type="match status" value="2"/>
</dbReference>
<evidence type="ECO:0000256" key="2">
    <source>
        <dbReference type="ARBA" id="ARBA00006432"/>
    </source>
</evidence>
<dbReference type="FunFam" id="3.30.559.30:FF:000001">
    <property type="entry name" value="Non-ribosomal peptide synthetase"/>
    <property type="match status" value="3"/>
</dbReference>
<feature type="domain" description="Carrier" evidence="7">
    <location>
        <begin position="2652"/>
        <end position="2727"/>
    </location>
</feature>
<dbReference type="Pfam" id="PF08242">
    <property type="entry name" value="Methyltransf_12"/>
    <property type="match status" value="1"/>
</dbReference>
<comment type="cofactor">
    <cofactor evidence="1">
        <name>pantetheine 4'-phosphate</name>
        <dbReference type="ChEBI" id="CHEBI:47942"/>
    </cofactor>
</comment>
<keyword evidence="4" id="KW-0597">Phosphoprotein</keyword>
<dbReference type="Gene3D" id="3.30.559.10">
    <property type="entry name" value="Chloramphenicol acetyltransferase-like domain"/>
    <property type="match status" value="3"/>
</dbReference>
<dbReference type="InterPro" id="IPR045851">
    <property type="entry name" value="AMP-bd_C_sf"/>
</dbReference>
<dbReference type="InterPro" id="IPR009081">
    <property type="entry name" value="PP-bd_ACP"/>
</dbReference>
<dbReference type="SUPFAM" id="SSF52777">
    <property type="entry name" value="CoA-dependent acyltransferases"/>
    <property type="match status" value="6"/>
</dbReference>
<keyword evidence="5" id="KW-0677">Repeat</keyword>
<dbReference type="GO" id="GO:0008610">
    <property type="term" value="P:lipid biosynthetic process"/>
    <property type="evidence" value="ECO:0007669"/>
    <property type="project" value="UniProtKB-ARBA"/>
</dbReference>
<name>A0A7W9V2X3_9ACTN</name>
<dbReference type="CDD" id="cd02440">
    <property type="entry name" value="AdoMet_MTases"/>
    <property type="match status" value="1"/>
</dbReference>
<dbReference type="SUPFAM" id="SSF53335">
    <property type="entry name" value="S-adenosyl-L-methionine-dependent methyltransferases"/>
    <property type="match status" value="1"/>
</dbReference>
<dbReference type="InterPro" id="IPR010071">
    <property type="entry name" value="AA_adenyl_dom"/>
</dbReference>
<dbReference type="GO" id="GO:0005829">
    <property type="term" value="C:cytosol"/>
    <property type="evidence" value="ECO:0007669"/>
    <property type="project" value="TreeGrafter"/>
</dbReference>
<dbReference type="InterPro" id="IPR029063">
    <property type="entry name" value="SAM-dependent_MTases_sf"/>
</dbReference>
<dbReference type="InterPro" id="IPR023213">
    <property type="entry name" value="CAT-like_dom_sf"/>
</dbReference>
<dbReference type="PROSITE" id="PS00012">
    <property type="entry name" value="PHOSPHOPANTETHEINE"/>
    <property type="match status" value="3"/>
</dbReference>
<dbReference type="Gene3D" id="1.10.1200.10">
    <property type="entry name" value="ACP-like"/>
    <property type="match status" value="3"/>
</dbReference>
<dbReference type="Pfam" id="PF00668">
    <property type="entry name" value="Condensation"/>
    <property type="match status" value="3"/>
</dbReference>
<evidence type="ECO:0000256" key="3">
    <source>
        <dbReference type="ARBA" id="ARBA00022450"/>
    </source>
</evidence>
<dbReference type="NCBIfam" id="TIGR01733">
    <property type="entry name" value="AA-adenyl-dom"/>
    <property type="match status" value="2"/>
</dbReference>
<keyword evidence="9" id="KW-1185">Reference proteome</keyword>
<evidence type="ECO:0000256" key="5">
    <source>
        <dbReference type="ARBA" id="ARBA00022737"/>
    </source>
</evidence>
<dbReference type="InterPro" id="IPR000873">
    <property type="entry name" value="AMP-dep_synth/lig_dom"/>
</dbReference>
<dbReference type="NCBIfam" id="NF003417">
    <property type="entry name" value="PRK04813.1"/>
    <property type="match status" value="5"/>
</dbReference>
<dbReference type="CDD" id="cd17652">
    <property type="entry name" value="A_NRPS_CmdD_like"/>
    <property type="match status" value="1"/>
</dbReference>
<dbReference type="PANTHER" id="PTHR45527:SF1">
    <property type="entry name" value="FATTY ACID SYNTHASE"/>
    <property type="match status" value="1"/>
</dbReference>
<dbReference type="PROSITE" id="PS50075">
    <property type="entry name" value="CARRIER"/>
    <property type="match status" value="3"/>
</dbReference>
<protein>
    <submittedName>
        <fullName evidence="8">Amino acid adenylation domain-containing protein</fullName>
    </submittedName>
</protein>
<reference evidence="8 9" key="1">
    <citation type="submission" date="2020-08" db="EMBL/GenBank/DDBJ databases">
        <title>Genomic Encyclopedia of Type Strains, Phase III (KMG-III): the genomes of soil and plant-associated and newly described type strains.</title>
        <authorList>
            <person name="Whitman W."/>
        </authorList>
    </citation>
    <scope>NUCLEOTIDE SEQUENCE [LARGE SCALE GENOMIC DNA]</scope>
    <source>
        <strain evidence="8 9">CECT 8305</strain>
    </source>
</reference>
<gene>
    <name evidence="8" type="ORF">FHS42_007510</name>
</gene>
<accession>A0A7W9V2X3</accession>
<evidence type="ECO:0000313" key="8">
    <source>
        <dbReference type="EMBL" id="MBB5940412.1"/>
    </source>
</evidence>
<dbReference type="GO" id="GO:0031177">
    <property type="term" value="F:phosphopantetheine binding"/>
    <property type="evidence" value="ECO:0007669"/>
    <property type="project" value="InterPro"/>
</dbReference>
<dbReference type="FunFam" id="2.30.38.10:FF:000001">
    <property type="entry name" value="Non-ribosomal peptide synthetase PvdI"/>
    <property type="match status" value="2"/>
</dbReference>
<comment type="similarity">
    <text evidence="2">Belongs to the ATP-dependent AMP-binding enzyme family.</text>
</comment>
<dbReference type="Gene3D" id="3.30.300.30">
    <property type="match status" value="4"/>
</dbReference>
<evidence type="ECO:0000313" key="9">
    <source>
        <dbReference type="Proteomes" id="UP000588098"/>
    </source>
</evidence>
<dbReference type="Pfam" id="PF13193">
    <property type="entry name" value="AMP-binding_C"/>
    <property type="match status" value="2"/>
</dbReference>
<comment type="caution">
    <text evidence="8">The sequence shown here is derived from an EMBL/GenBank/DDBJ whole genome shotgun (WGS) entry which is preliminary data.</text>
</comment>
<dbReference type="SUPFAM" id="SSF47336">
    <property type="entry name" value="ACP-like"/>
    <property type="match status" value="3"/>
</dbReference>
<dbReference type="Gene3D" id="3.30.559.30">
    <property type="entry name" value="Nonribosomal peptide synthetase, condensation domain"/>
    <property type="match status" value="3"/>
</dbReference>
<dbReference type="EMBL" id="JACHJL010000048">
    <property type="protein sequence ID" value="MBB5940412.1"/>
    <property type="molecule type" value="Genomic_DNA"/>
</dbReference>
<dbReference type="FunFam" id="3.40.50.980:FF:000001">
    <property type="entry name" value="Non-ribosomal peptide synthetase"/>
    <property type="match status" value="3"/>
</dbReference>
<dbReference type="FunFam" id="3.30.300.30:FF:000010">
    <property type="entry name" value="Enterobactin synthetase component F"/>
    <property type="match status" value="2"/>
</dbReference>
<dbReference type="PROSITE" id="PS00455">
    <property type="entry name" value="AMP_BINDING"/>
    <property type="match status" value="3"/>
</dbReference>
<proteinExistence type="inferred from homology"/>
<feature type="domain" description="Carrier" evidence="7">
    <location>
        <begin position="126"/>
        <end position="201"/>
    </location>
</feature>
<dbReference type="CDD" id="cd19540">
    <property type="entry name" value="LCL_NRPS-like"/>
    <property type="match status" value="3"/>
</dbReference>
<sequence length="3379" mass="365929">LARWNHDGQLHYLGRTDTQVKIRGFRIELGEIQAALAAQPDIARAVVTTYEGSAGDARLVAYTVPSSVGEFSAAETREMLRQTLPDYMVPASIVPLDDIPLTHNGKIDYRALPVPEHGAHATEGRAPRTPLEEILCTLFADILGVPAVSIDDDFFALGGHSLLATKLTSRIRAILGSEAPLRLLFEAPTVAALAPQLTEGRTRAVLTPGKRPSRLPLSAAQQRLWFLHKLEGPSATYNLPFVLRLAGDLNTRALQAALGDVIARHETLRTIFPESADGPYQHILAPARITLNLSERQCTEAELPGAIDEVARHTFELATDVPVKAELLTTGPGQAVLVLVLHHIAADGWSINPLARDLVNAYGARRAGHTPQWSPLPVQYADYTLWQDQLLGDPADPQSLFAEQHHYWAKQLAELPEQVTIPTDRVRPAVLSYTGDTLDFALDTALHRSITALARSTGTTVFMILQTAMAALLTRLGAGTDIPVGSGVAGRTDEDLEDLVGFFVNMLVLRTDTSGDPTFTDLLAQVRETSLAAYTHQDVPFDFLVEKLNPERSAAHHPLFQVALVLQNNEEAHFDLPGLRAHTETVTTGTSRFDLFLSVSEVFDEAKTPGGVRVRAEYATDLYDPETITALAVRWERLLRAMVTDPRQRMGAVELTTEQERQQVLTDWNPSRPGVVPATLPALFEAQAAAHPDAPALSSGDLTRTYGELNTRANQIAHWLIARGIGPEQLVGVAMPRSIEQVAVILGIMKAGAGYLPIDAAYPAERIGYVVDDARPKLVLTTEATAADLPHELTAPLIAIDAPAILAAWDTYAPANVTDADRHGAPITPHHLAYVIYTSGSTGRPKGVAVTHTGIAALNATHTERFAPGTGSRVAQLSSPSFDASVWELAMALTTGATLVLPHQQRLAGEELATVLAEERITHATLPPSVLATLPAASPGALTELRTLAVAGEALPSQLAEQWAPGRTLINAYGPTETTICSATSGPLIDGRAPIGTPIVGTRLYVLDRQLTPLPPGVPGELYVAGPSLARGYLGRAALTAERFVANPFGPPGSRLYRTGDLVRWNREGQLDYLGRTDHQVKIRGFRIELSEVEAALTAQPGVAQAIAITHRDEQGGVRLVAYAVPERSAELSPSLLSQALQQRLPGYMLPAAITLIASLPLTHSGKVNHKALPAPELPMLADGGRGPRTPQEEILCALFAEVLGLSTVSIDDSFFDLGGHSLLATKLTSRIRTALGSEVPLRLLFEAPSVAALAPRLTGTHTRAPLLPTPRPERLPLSYAQQRLWFLHQLAGPSATYNMPLALRLSGEYDLDALRAALAELVARHEPLRTVFPEVDGRPYQHIVEPDQATVELRPMPVSEEELPGLLTQAAHHPFDLASHLPLRAWLYTTGPGEAVLMLVLHHIAGDGWSLRPLATDLVTAYAARREGRAPAWEPLPVQYADYTLWQHRLLGDAGDPNSRFAQQYAYWAEQLADLPEHVTLPSDRPRPAVKSYAGDAAWFSLDAELHAAVTELARSSGATVYMVLQAAMAALLTRLGAGTDIPVGGGVAGRTDDSLHDLIGFFVNMLVLRTDTSGDPTFAELLDRVRETSLAAYTHQDLPFDTLVEKLNPERSTSHQPLFQVALVLQNNDAWQFDLPGLKVRTEIVDPKTSRFDLFLSLSEHQDASGAPAGLEIRAEYATDLFDRATIAAFISRWTRLMRELAADPSRRIGAVELITAEERCRVLTEWSPTDPDVAEATLPALFQDQAAARPAAPAVSDGEHVWSYGELNARANRIAHWLIARGLGPEQVVGVAMPRSAAQLAVILGIAKAGAAYLPIDPSYPAERIGYLVADAGPRLVLTTGATLSDLPQELGTELVVTDAPQTVTAWGQYAATDPTDADRQGAPLAPHHLAYVIYTSGSTGRPKGVSVTHCGLAGLGATLVERSRADADSRVLQLASMSFDASVLEYMLAFTAGATLVIPQQQRLAGDELATVLADERITHAFIPPSVLATLPDDAPQALTDFRTLIVGAEACPPDLVEPWSAGRRMLNLYGPTETTVAATISHPLTTHHTPIGYPLLNTQLYVLDDTLQLVAPGIPGELYIHGPGMTRGYLGRPALTADRFLANPYGPPGSRMYRTGDLARWNHDGQLHYLGRTDTQVKIRGFRIELGEIQAALSDHPGVARAVVTTRRSDEGDVRLAAYVVPALAETATSEERVAEWRDMYDTLYGESAHIAFGSNFRGWNSSYTGQPIPLPDMQEWRADTLDLIREHQPRAILEIGAGSGLLLAPLAPTVERYWATDLSPASTRYLSEQAEARNWEHVHVRCQPAHDFTGIPGGTFDTIILNSVIQYFPHHRYLTDVLNQAIERLAPGGRIILGDIRHHATHAAFRTAVYAPTAADTAALHHTAQQAVINEEELLIHPAFFTAYAEDHPHITAVDTRIKHGTPHNELTRHRYNTTLHTNPSEPLPLQSLPEQPWATSDTTATPQGLAAELARLTHQHQTPLRITALPNKRLTAETAALHATQAQAPIEDVRRILDTDDPTAIDPQAAVEWATAHGYRALCTYNGHSTDAFDLILIPADHPTSAYTGTYRPAHISRSPSALANTPSTSLTTTALITALRERLTAQLPAHLVPATITPLTSIPLTPNGKIDHKALPAPDTTGRTDGRPPRTPQEEILCTVFAEILGLPAVTIDDNFFDLGGHSLLATKLISRIRTAFDVEVPLRTLFTAPTVAEFAGQLAEGGQAQAALVAIDRAARPDRLPLSYAQQRLWFLHKLEGPSATYNMPFALRLSGELDQRALEAALNDVAARHEPLRTVFPDAGDGPYQRIVEPDEARVHLAVRQVANEEELADALNAAGRFAFDLATQVPLRASLFVFSPTESVLMLLVHHIAGDGWSINPLAGDLATAYAARRAGQAPPWEPLPVQYADYTLWQHRVLGEESDPDSLFNRQYAYWERQLAHLPEQVTVPTDRPRPAVMSSAGEVAWYDLEPELHQAVTELARSTGTTVYMVLQAALAAVLTRLGAGTDIPVGGHVAGRTDDNLNDLVGFFVNTLVLRTDTSGNPSFADLLGRVRETSLAAYSHQDIPFDTLVEKLNPQRSAAHNPLYQVALVLQNNEESHFDLPGLRIRPRFVKTGTARYDVLFSLAESFCGSVPDGVSVTVEYATDLYDPSTVEAFVGRWSRLLRAVVADPTVRIGAVELTTALERRQVLTDWSPSDPECAEATFPALFETRAAATPHVLAVSDGRDAWTYGELNAHANQIAHWLIGRGIGPEQLVGIAMPRSAEQVAVLLGVLKSGAAYLPIDPAYPHERISYLVADAAPALILTTSATATELPAGLTAPVVAADAPVTRAQWYRCANGDPTDVDRRAPLTPHHLAYVIYTSGSTGHPKGVSV</sequence>
<dbReference type="InterPro" id="IPR020845">
    <property type="entry name" value="AMP-binding_CS"/>
</dbReference>
<dbReference type="RefSeq" id="WP_184580533.1">
    <property type="nucleotide sequence ID" value="NZ_JACHJL010000048.1"/>
</dbReference>
<dbReference type="GO" id="GO:0003824">
    <property type="term" value="F:catalytic activity"/>
    <property type="evidence" value="ECO:0007669"/>
    <property type="project" value="InterPro"/>
</dbReference>
<dbReference type="Pfam" id="PF00501">
    <property type="entry name" value="AMP-binding"/>
    <property type="match status" value="3"/>
</dbReference>
<dbReference type="GO" id="GO:0017000">
    <property type="term" value="P:antibiotic biosynthetic process"/>
    <property type="evidence" value="ECO:0007669"/>
    <property type="project" value="UniProtKB-ARBA"/>
</dbReference>
<evidence type="ECO:0000256" key="6">
    <source>
        <dbReference type="SAM" id="MobiDB-lite"/>
    </source>
</evidence>
<dbReference type="Gene3D" id="2.30.38.10">
    <property type="entry name" value="Luciferase, Domain 3"/>
    <property type="match status" value="2"/>
</dbReference>
<dbReference type="FunFam" id="1.10.1200.10:FF:000016">
    <property type="entry name" value="Non-ribosomal peptide synthase"/>
    <property type="match status" value="2"/>
</dbReference>
<dbReference type="FunFam" id="1.10.1200.10:FF:000005">
    <property type="entry name" value="Nonribosomal peptide synthetase 1"/>
    <property type="match status" value="1"/>
</dbReference>
<feature type="region of interest" description="Disordered" evidence="6">
    <location>
        <begin position="2631"/>
        <end position="2656"/>
    </location>
</feature>
<organism evidence="8 9">
    <name type="scientific">Streptomyces zagrosensis</name>
    <dbReference type="NCBI Taxonomy" id="1042984"/>
    <lineage>
        <taxon>Bacteria</taxon>
        <taxon>Bacillati</taxon>
        <taxon>Actinomycetota</taxon>
        <taxon>Actinomycetes</taxon>
        <taxon>Kitasatosporales</taxon>
        <taxon>Streptomycetaceae</taxon>
        <taxon>Streptomyces</taxon>
    </lineage>
</organism>
<dbReference type="InterPro" id="IPR020806">
    <property type="entry name" value="PKS_PP-bd"/>
</dbReference>
<dbReference type="Gene3D" id="3.40.50.150">
    <property type="entry name" value="Vaccinia Virus protein VP39"/>
    <property type="match status" value="1"/>
</dbReference>
<dbReference type="InterPro" id="IPR013217">
    <property type="entry name" value="Methyltransf_12"/>
</dbReference>
<dbReference type="SMART" id="SM00823">
    <property type="entry name" value="PKS_PP"/>
    <property type="match status" value="3"/>
</dbReference>
<dbReference type="InterPro" id="IPR006162">
    <property type="entry name" value="Ppantetheine_attach_site"/>
</dbReference>
<dbReference type="InterPro" id="IPR036736">
    <property type="entry name" value="ACP-like_sf"/>
</dbReference>
<evidence type="ECO:0000256" key="4">
    <source>
        <dbReference type="ARBA" id="ARBA00022553"/>
    </source>
</evidence>
<dbReference type="PANTHER" id="PTHR45527">
    <property type="entry name" value="NONRIBOSOMAL PEPTIDE SYNTHETASE"/>
    <property type="match status" value="1"/>
</dbReference>
<feature type="non-terminal residue" evidence="8">
    <location>
        <position position="1"/>
    </location>
</feature>
<dbReference type="Proteomes" id="UP000588098">
    <property type="component" value="Unassembled WGS sequence"/>
</dbReference>
<dbReference type="InterPro" id="IPR001242">
    <property type="entry name" value="Condensation_dom"/>
</dbReference>